<name>A0A0C4YFE9_9BURK</name>
<proteinExistence type="predicted"/>
<keyword evidence="2" id="KW-1185">Reference proteome</keyword>
<dbReference type="KEGG" id="cbw:RR42_m2074"/>
<evidence type="ECO:0000313" key="2">
    <source>
        <dbReference type="Proteomes" id="UP000031843"/>
    </source>
</evidence>
<dbReference type="AlphaFoldDB" id="A0A0C4YFE9"/>
<dbReference type="Proteomes" id="UP000031843">
    <property type="component" value="Chromosome main"/>
</dbReference>
<evidence type="ECO:0000313" key="1">
    <source>
        <dbReference type="EMBL" id="AJG19466.1"/>
    </source>
</evidence>
<dbReference type="SUPFAM" id="SSF48498">
    <property type="entry name" value="Tetracyclin repressor-like, C-terminal domain"/>
    <property type="match status" value="1"/>
</dbReference>
<protein>
    <submittedName>
        <fullName evidence="1">Uncharacterized protein</fullName>
    </submittedName>
</protein>
<dbReference type="EMBL" id="CP010536">
    <property type="protein sequence ID" value="AJG19466.1"/>
    <property type="molecule type" value="Genomic_DNA"/>
</dbReference>
<dbReference type="Gene3D" id="1.10.357.10">
    <property type="entry name" value="Tetracycline Repressor, domain 2"/>
    <property type="match status" value="1"/>
</dbReference>
<sequence length="68" mass="7307">MREVMSAHIEQFVARIDKALGGDPEKALFAVSALIGALVVSRVMADEKHSDAVLAAAKRELLALEENC</sequence>
<dbReference type="InterPro" id="IPR036271">
    <property type="entry name" value="Tet_transcr_reg_TetR-rel_C_sf"/>
</dbReference>
<accession>A0A0C4YFE9</accession>
<gene>
    <name evidence="1" type="ORF">RR42_m2074</name>
</gene>
<organism evidence="1 2">
    <name type="scientific">Cupriavidus basilensis</name>
    <dbReference type="NCBI Taxonomy" id="68895"/>
    <lineage>
        <taxon>Bacteria</taxon>
        <taxon>Pseudomonadati</taxon>
        <taxon>Pseudomonadota</taxon>
        <taxon>Betaproteobacteria</taxon>
        <taxon>Burkholderiales</taxon>
        <taxon>Burkholderiaceae</taxon>
        <taxon>Cupriavidus</taxon>
    </lineage>
</organism>
<reference evidence="1 2" key="1">
    <citation type="journal article" date="2015" name="Genome Announc.">
        <title>Complete Genome Sequence of Cupriavidus basilensis 4G11, Isolated from the Oak Ridge Field Research Center Site.</title>
        <authorList>
            <person name="Ray J."/>
            <person name="Waters R.J."/>
            <person name="Skerker J.M."/>
            <person name="Kuehl J.V."/>
            <person name="Price M.N."/>
            <person name="Huang J."/>
            <person name="Chakraborty R."/>
            <person name="Arkin A.P."/>
            <person name="Deutschbauer A."/>
        </authorList>
    </citation>
    <scope>NUCLEOTIDE SEQUENCE [LARGE SCALE GENOMIC DNA]</scope>
    <source>
        <strain evidence="1">4G11</strain>
    </source>
</reference>